<feature type="region of interest" description="Disordered" evidence="2">
    <location>
        <begin position="213"/>
        <end position="232"/>
    </location>
</feature>
<protein>
    <submittedName>
        <fullName evidence="3">Charged multivesicular body protein 3</fullName>
    </submittedName>
</protein>
<reference evidence="3" key="3">
    <citation type="submission" date="2010-09" db="EMBL/GenBank/DDBJ databases">
        <title>Annotation of Gaeumannomyces graminis var. tritici R3-111a-1.</title>
        <authorList>
            <consortium name="The Broad Institute Genome Sequencing Platform"/>
            <person name="Ma L.-J."/>
            <person name="Dead R."/>
            <person name="Young S.K."/>
            <person name="Zeng Q."/>
            <person name="Gargeya S."/>
            <person name="Fitzgerald M."/>
            <person name="Haas B."/>
            <person name="Abouelleil A."/>
            <person name="Alvarado L."/>
            <person name="Arachchi H.M."/>
            <person name="Berlin A."/>
            <person name="Brown A."/>
            <person name="Chapman S.B."/>
            <person name="Chen Z."/>
            <person name="Dunbar C."/>
            <person name="Freedman E."/>
            <person name="Gearin G."/>
            <person name="Gellesch M."/>
            <person name="Goldberg J."/>
            <person name="Griggs A."/>
            <person name="Gujja S."/>
            <person name="Heiman D."/>
            <person name="Howarth C."/>
            <person name="Larson L."/>
            <person name="Lui A."/>
            <person name="MacDonald P.J.P."/>
            <person name="Mehta T."/>
            <person name="Montmayeur A."/>
            <person name="Murphy C."/>
            <person name="Neiman D."/>
            <person name="Pearson M."/>
            <person name="Priest M."/>
            <person name="Roberts A."/>
            <person name="Saif S."/>
            <person name="Shea T."/>
            <person name="Shenoy N."/>
            <person name="Sisk P."/>
            <person name="Stolte C."/>
            <person name="Sykes S."/>
            <person name="Yandava C."/>
            <person name="Wortman J."/>
            <person name="Nusbaum C."/>
            <person name="Birren B."/>
        </authorList>
    </citation>
    <scope>NUCLEOTIDE SEQUENCE</scope>
    <source>
        <strain evidence="3">R3-111a-1</strain>
    </source>
</reference>
<reference evidence="3" key="2">
    <citation type="submission" date="2010-07" db="EMBL/GenBank/DDBJ databases">
        <authorList>
            <consortium name="The Broad Institute Genome Sequencing Platform"/>
            <consortium name="Broad Institute Genome Sequencing Center for Infectious Disease"/>
            <person name="Ma L.-J."/>
            <person name="Dead R."/>
            <person name="Young S."/>
            <person name="Zeng Q."/>
            <person name="Koehrsen M."/>
            <person name="Alvarado L."/>
            <person name="Berlin A."/>
            <person name="Chapman S.B."/>
            <person name="Chen Z."/>
            <person name="Freedman E."/>
            <person name="Gellesch M."/>
            <person name="Goldberg J."/>
            <person name="Griggs A."/>
            <person name="Gujja S."/>
            <person name="Heilman E.R."/>
            <person name="Heiman D."/>
            <person name="Hepburn T."/>
            <person name="Howarth C."/>
            <person name="Jen D."/>
            <person name="Larson L."/>
            <person name="Mehta T."/>
            <person name="Neiman D."/>
            <person name="Pearson M."/>
            <person name="Roberts A."/>
            <person name="Saif S."/>
            <person name="Shea T."/>
            <person name="Shenoy N."/>
            <person name="Sisk P."/>
            <person name="Stolte C."/>
            <person name="Sykes S."/>
            <person name="Walk T."/>
            <person name="White J."/>
            <person name="Yandava C."/>
            <person name="Haas B."/>
            <person name="Nusbaum C."/>
            <person name="Birren B."/>
        </authorList>
    </citation>
    <scope>NUCLEOTIDE SEQUENCE</scope>
    <source>
        <strain evidence="3">R3-111a-1</strain>
    </source>
</reference>
<evidence type="ECO:0000313" key="4">
    <source>
        <dbReference type="EnsemblFungi" id="EJT71912"/>
    </source>
</evidence>
<dbReference type="OrthoDB" id="2329734at2759"/>
<reference evidence="5" key="1">
    <citation type="submission" date="2010-07" db="EMBL/GenBank/DDBJ databases">
        <title>The genome sequence of Gaeumannomyces graminis var. tritici strain R3-111a-1.</title>
        <authorList>
            <consortium name="The Broad Institute Genome Sequencing Platform"/>
            <person name="Ma L.-J."/>
            <person name="Dead R."/>
            <person name="Young S."/>
            <person name="Zeng Q."/>
            <person name="Koehrsen M."/>
            <person name="Alvarado L."/>
            <person name="Berlin A."/>
            <person name="Chapman S.B."/>
            <person name="Chen Z."/>
            <person name="Freedman E."/>
            <person name="Gellesch M."/>
            <person name="Goldberg J."/>
            <person name="Griggs A."/>
            <person name="Gujja S."/>
            <person name="Heilman E.R."/>
            <person name="Heiman D."/>
            <person name="Hepburn T."/>
            <person name="Howarth C."/>
            <person name="Jen D."/>
            <person name="Larson L."/>
            <person name="Mehta T."/>
            <person name="Neiman D."/>
            <person name="Pearson M."/>
            <person name="Roberts A."/>
            <person name="Saif S."/>
            <person name="Shea T."/>
            <person name="Shenoy N."/>
            <person name="Sisk P."/>
            <person name="Stolte C."/>
            <person name="Sykes S."/>
            <person name="Walk T."/>
            <person name="White J."/>
            <person name="Yandava C."/>
            <person name="Haas B."/>
            <person name="Nusbaum C."/>
            <person name="Birren B."/>
        </authorList>
    </citation>
    <scope>NUCLEOTIDE SEQUENCE [LARGE SCALE GENOMIC DNA]</scope>
    <source>
        <strain evidence="5">R3-111a-1</strain>
    </source>
</reference>
<reference evidence="4" key="4">
    <citation type="journal article" date="2015" name="G3 (Bethesda)">
        <title>Genome sequences of three phytopathogenic species of the Magnaporthaceae family of fungi.</title>
        <authorList>
            <person name="Okagaki L.H."/>
            <person name="Nunes C.C."/>
            <person name="Sailsbery J."/>
            <person name="Clay B."/>
            <person name="Brown D."/>
            <person name="John T."/>
            <person name="Oh Y."/>
            <person name="Young N."/>
            <person name="Fitzgerald M."/>
            <person name="Haas B.J."/>
            <person name="Zeng Q."/>
            <person name="Young S."/>
            <person name="Adiconis X."/>
            <person name="Fan L."/>
            <person name="Levin J.Z."/>
            <person name="Mitchell T.K."/>
            <person name="Okubara P.A."/>
            <person name="Farman M.L."/>
            <person name="Kohn L.M."/>
            <person name="Birren B."/>
            <person name="Ma L.-J."/>
            <person name="Dean R.A."/>
        </authorList>
    </citation>
    <scope>NUCLEOTIDE SEQUENCE</scope>
    <source>
        <strain evidence="4">R3-111a-1</strain>
    </source>
</reference>
<evidence type="ECO:0000313" key="5">
    <source>
        <dbReference type="Proteomes" id="UP000006039"/>
    </source>
</evidence>
<evidence type="ECO:0000256" key="2">
    <source>
        <dbReference type="SAM" id="MobiDB-lite"/>
    </source>
</evidence>
<dbReference type="Gene3D" id="6.10.140.1230">
    <property type="match status" value="1"/>
</dbReference>
<dbReference type="RefSeq" id="XP_009227309.1">
    <property type="nucleotide sequence ID" value="XM_009229045.1"/>
</dbReference>
<dbReference type="FunCoup" id="J3PCE2">
    <property type="interactions" value="593"/>
</dbReference>
<name>J3PCE2_GAET3</name>
<feature type="coiled-coil region" evidence="1">
    <location>
        <begin position="64"/>
        <end position="91"/>
    </location>
</feature>
<feature type="compositionally biased region" description="Acidic residues" evidence="2">
    <location>
        <begin position="219"/>
        <end position="231"/>
    </location>
</feature>
<organism evidence="3">
    <name type="scientific">Gaeumannomyces tritici (strain R3-111a-1)</name>
    <name type="common">Wheat and barley take-all root rot fungus</name>
    <name type="synonym">Gaeumannomyces graminis var. tritici</name>
    <dbReference type="NCBI Taxonomy" id="644352"/>
    <lineage>
        <taxon>Eukaryota</taxon>
        <taxon>Fungi</taxon>
        <taxon>Dikarya</taxon>
        <taxon>Ascomycota</taxon>
        <taxon>Pezizomycotina</taxon>
        <taxon>Sordariomycetes</taxon>
        <taxon>Sordariomycetidae</taxon>
        <taxon>Magnaporthales</taxon>
        <taxon>Magnaporthaceae</taxon>
        <taxon>Gaeumannomyces</taxon>
    </lineage>
</organism>
<dbReference type="EnsemblFungi" id="EJT71912">
    <property type="protein sequence ID" value="EJT71912"/>
    <property type="gene ID" value="GGTG_11165"/>
</dbReference>
<evidence type="ECO:0000256" key="1">
    <source>
        <dbReference type="SAM" id="Coils"/>
    </source>
</evidence>
<dbReference type="STRING" id="644352.J3PCE2"/>
<evidence type="ECO:0000313" key="3">
    <source>
        <dbReference type="EMBL" id="EJT71912.1"/>
    </source>
</evidence>
<sequence length="249" mass="27902">METVAAIFGYAQPTKKQQLSKCRLMTDREVRRLKQEISSCDRKKRNVITWKKNAEKRVAIPARRAQAQREIRSHESSLAEIDNQVKRLETTIVMLGSVKNSIATAEANLIAEKSLRTAGKVTGEVNKLGRADLIRLQQSMGTYVEELMRSEVMNEIYDETLPGGMEEEIDPVMDTEVQATLDGILGPGILGSESSANDVLSTLPVPQKSMVKTLQEENTPQEEDAQQEEDERSQALLGELNQKLEFLRS</sequence>
<dbReference type="AlphaFoldDB" id="J3PCE2"/>
<dbReference type="VEuPathDB" id="FungiDB:GGTG_11165"/>
<dbReference type="eggNOG" id="KOG3229">
    <property type="taxonomic scope" value="Eukaryota"/>
</dbReference>
<keyword evidence="5" id="KW-1185">Reference proteome</keyword>
<accession>J3PCE2</accession>
<dbReference type="HOGENOM" id="CLU_1115813_0_0_1"/>
<gene>
    <name evidence="4" type="primary">20351623</name>
    <name evidence="3" type="ORF">GGTG_11165</name>
</gene>
<dbReference type="EMBL" id="GL385400">
    <property type="protein sequence ID" value="EJT71912.1"/>
    <property type="molecule type" value="Genomic_DNA"/>
</dbReference>
<proteinExistence type="predicted"/>
<dbReference type="Proteomes" id="UP000006039">
    <property type="component" value="Unassembled WGS sequence"/>
</dbReference>
<dbReference type="GeneID" id="20351623"/>
<keyword evidence="1" id="KW-0175">Coiled coil</keyword>
<reference evidence="4" key="5">
    <citation type="submission" date="2018-04" db="UniProtKB">
        <authorList>
            <consortium name="EnsemblFungi"/>
        </authorList>
    </citation>
    <scope>IDENTIFICATION</scope>
    <source>
        <strain evidence="4">R3-111a-1</strain>
    </source>
</reference>